<organism evidence="2 3">
    <name type="scientific">Rhodococcus artemisiae</name>
    <dbReference type="NCBI Taxonomy" id="714159"/>
    <lineage>
        <taxon>Bacteria</taxon>
        <taxon>Bacillati</taxon>
        <taxon>Actinomycetota</taxon>
        <taxon>Actinomycetes</taxon>
        <taxon>Mycobacteriales</taxon>
        <taxon>Nocardiaceae</taxon>
        <taxon>Rhodococcus</taxon>
    </lineage>
</organism>
<comment type="caution">
    <text evidence="2">The sequence shown here is derived from an EMBL/GenBank/DDBJ whole genome shotgun (WGS) entry which is preliminary data.</text>
</comment>
<reference evidence="2 3" key="1">
    <citation type="submission" date="2023-07" db="EMBL/GenBank/DDBJ databases">
        <authorList>
            <person name="Girao M."/>
            <person name="Carvalho M.F."/>
        </authorList>
    </citation>
    <scope>NUCLEOTIDE SEQUENCE [LARGE SCALE GENOMIC DNA]</scope>
    <source>
        <strain evidence="2 3">YIM65754</strain>
    </source>
</reference>
<protein>
    <submittedName>
        <fullName evidence="2">Uncharacterized protein</fullName>
    </submittedName>
</protein>
<keyword evidence="3" id="KW-1185">Reference proteome</keyword>
<evidence type="ECO:0000313" key="3">
    <source>
        <dbReference type="Proteomes" id="UP001336020"/>
    </source>
</evidence>
<keyword evidence="1" id="KW-0812">Transmembrane</keyword>
<dbReference type="RefSeq" id="WP_330131531.1">
    <property type="nucleotide sequence ID" value="NZ_JAUTXY010000001.1"/>
</dbReference>
<proteinExistence type="predicted"/>
<evidence type="ECO:0000313" key="2">
    <source>
        <dbReference type="EMBL" id="MEE2056235.1"/>
    </source>
</evidence>
<dbReference type="EMBL" id="JAUTXY010000001">
    <property type="protein sequence ID" value="MEE2056235.1"/>
    <property type="molecule type" value="Genomic_DNA"/>
</dbReference>
<gene>
    <name evidence="2" type="ORF">Q7514_01665</name>
</gene>
<keyword evidence="1" id="KW-0472">Membrane</keyword>
<name>A0ABU7L3V2_9NOCA</name>
<feature type="transmembrane region" description="Helical" evidence="1">
    <location>
        <begin position="84"/>
        <end position="103"/>
    </location>
</feature>
<keyword evidence="1" id="KW-1133">Transmembrane helix</keyword>
<sequence length="116" mass="12605">MSNNAPTARTDDPAQIVSARYEGRKLEVSGPYRIYPSGLWYFRSDDSDPAPTWIPSGHLTETDRVAASTDAGDRSLVGAVTHPLLITGFGFAMATLTWLASVFRSHLDPVSARAPR</sequence>
<evidence type="ECO:0000256" key="1">
    <source>
        <dbReference type="SAM" id="Phobius"/>
    </source>
</evidence>
<accession>A0ABU7L3V2</accession>
<dbReference type="Proteomes" id="UP001336020">
    <property type="component" value="Unassembled WGS sequence"/>
</dbReference>